<keyword evidence="6 10" id="KW-1133">Transmembrane helix</keyword>
<evidence type="ECO:0000256" key="3">
    <source>
        <dbReference type="ARBA" id="ARBA00016612"/>
    </source>
</evidence>
<keyword evidence="8 10" id="KW-0472">Membrane</keyword>
<proteinExistence type="inferred from homology"/>
<dbReference type="InterPro" id="IPR039428">
    <property type="entry name" value="NUOK/Mnh_C1-like"/>
</dbReference>
<dbReference type="Gene3D" id="1.10.287.3510">
    <property type="match status" value="1"/>
</dbReference>
<comment type="similarity">
    <text evidence="2">Belongs to the complex I subunit 4L family.</text>
</comment>
<comment type="subcellular location">
    <subcellularLocation>
        <location evidence="1">Membrane</location>
        <topology evidence="1">Multi-pass membrane protein</topology>
    </subcellularLocation>
</comment>
<name>A0A343F4F8_CERED</name>
<evidence type="ECO:0000256" key="6">
    <source>
        <dbReference type="ARBA" id="ARBA00022989"/>
    </source>
</evidence>
<feature type="transmembrane region" description="Helical" evidence="10">
    <location>
        <begin position="25"/>
        <end position="45"/>
    </location>
</feature>
<feature type="transmembrane region" description="Helical" evidence="10">
    <location>
        <begin position="52"/>
        <end position="75"/>
    </location>
</feature>
<dbReference type="GeneID" id="33910904"/>
<dbReference type="EMBL" id="MF374632">
    <property type="protein sequence ID" value="ASQ40456.1"/>
    <property type="molecule type" value="Genomic_DNA"/>
</dbReference>
<evidence type="ECO:0000256" key="2">
    <source>
        <dbReference type="ARBA" id="ARBA00010519"/>
    </source>
</evidence>
<keyword evidence="7" id="KW-0520">NAD</keyword>
<dbReference type="GO" id="GO:0016020">
    <property type="term" value="C:membrane"/>
    <property type="evidence" value="ECO:0007669"/>
    <property type="project" value="UniProtKB-SubCell"/>
</dbReference>
<evidence type="ECO:0000256" key="1">
    <source>
        <dbReference type="ARBA" id="ARBA00004141"/>
    </source>
</evidence>
<accession>A0A343F4F8</accession>
<evidence type="ECO:0000256" key="11">
    <source>
        <dbReference type="SAM" id="SignalP"/>
    </source>
</evidence>
<dbReference type="AlphaFoldDB" id="A0A343F4F8"/>
<feature type="chain" id="PRO_5016922123" description="NADH-ubiquinone oxidoreductase chain 4L" evidence="11">
    <location>
        <begin position="20"/>
        <end position="91"/>
    </location>
</feature>
<dbReference type="RefSeq" id="YP_009420867.1">
    <property type="nucleotide sequence ID" value="NC_035728.1"/>
</dbReference>
<evidence type="ECO:0000256" key="5">
    <source>
        <dbReference type="ARBA" id="ARBA00022967"/>
    </source>
</evidence>
<evidence type="ECO:0000256" key="10">
    <source>
        <dbReference type="SAM" id="Phobius"/>
    </source>
</evidence>
<evidence type="ECO:0000313" key="12">
    <source>
        <dbReference type="EMBL" id="ASQ40456.1"/>
    </source>
</evidence>
<organism evidence="12">
    <name type="scientific">Cerastoderma edule</name>
    <name type="common">Common cockle</name>
    <name type="synonym">Cardium edule</name>
    <dbReference type="NCBI Taxonomy" id="55710"/>
    <lineage>
        <taxon>Eukaryota</taxon>
        <taxon>Metazoa</taxon>
        <taxon>Spiralia</taxon>
        <taxon>Lophotrochozoa</taxon>
        <taxon>Mollusca</taxon>
        <taxon>Bivalvia</taxon>
        <taxon>Autobranchia</taxon>
        <taxon>Heteroconchia</taxon>
        <taxon>Euheterodonta</taxon>
        <taxon>Imparidentia</taxon>
        <taxon>Neoheterodontei</taxon>
        <taxon>Cardiida</taxon>
        <taxon>Cardioidea</taxon>
        <taxon>Cardiidae</taxon>
        <taxon>Lymnocardiinae</taxon>
        <taxon>Cerastoderma</taxon>
    </lineage>
</organism>
<keyword evidence="5" id="KW-1278">Translocase</keyword>
<evidence type="ECO:0000256" key="7">
    <source>
        <dbReference type="ARBA" id="ARBA00023027"/>
    </source>
</evidence>
<dbReference type="CTD" id="4539"/>
<gene>
    <name evidence="12" type="primary">ND4L</name>
</gene>
<keyword evidence="4 10" id="KW-0812">Transmembrane</keyword>
<feature type="signal peptide" evidence="11">
    <location>
        <begin position="1"/>
        <end position="19"/>
    </location>
</feature>
<reference evidence="12" key="1">
    <citation type="submission" date="2017-06" db="EMBL/GenBank/DDBJ databases">
        <title>Characterization of the comom cockle, Cerastoderma edule (Linnaeus, 1758), mitochondrial DNA.</title>
        <authorList>
            <person name="Quinteiro J."/>
            <person name="Rey-Mendez M."/>
        </authorList>
    </citation>
    <scope>NUCLEOTIDE SEQUENCE</scope>
    <source>
        <strain evidence="12">Cedu.11.16.N01.022</strain>
        <tissue evidence="12">Anterior aductor muscle</tissue>
    </source>
</reference>
<dbReference type="Pfam" id="PF00420">
    <property type="entry name" value="Oxidored_q2"/>
    <property type="match status" value="1"/>
</dbReference>
<evidence type="ECO:0000256" key="9">
    <source>
        <dbReference type="ARBA" id="ARBA00031586"/>
    </source>
</evidence>
<protein>
    <recommendedName>
        <fullName evidence="3">NADH-ubiquinone oxidoreductase chain 4L</fullName>
    </recommendedName>
    <alternativeName>
        <fullName evidence="9">NADH dehydrogenase subunit 4L</fullName>
    </alternativeName>
</protein>
<keyword evidence="12" id="KW-0496">Mitochondrion</keyword>
<evidence type="ECO:0000256" key="8">
    <source>
        <dbReference type="ARBA" id="ARBA00023136"/>
    </source>
</evidence>
<sequence length="91" mass="10055">MSLLLLIFIISLVFMISEDQHVLTFLLSVEMMSVGIYGLFCLSFFHLSSMVFCLVFLGFSVCEAALGLGLLASIVRGFGAEKSPSLFMLKY</sequence>
<keyword evidence="11" id="KW-0732">Signal</keyword>
<geneLocation type="mitochondrion" evidence="12"/>
<evidence type="ECO:0000256" key="4">
    <source>
        <dbReference type="ARBA" id="ARBA00022692"/>
    </source>
</evidence>